<dbReference type="GO" id="GO:0042245">
    <property type="term" value="P:RNA repair"/>
    <property type="evidence" value="ECO:0007669"/>
    <property type="project" value="UniProtKB-KW"/>
</dbReference>
<dbReference type="Gene3D" id="1.10.3090.10">
    <property type="entry name" value="cca-adding enzyme, domain 2"/>
    <property type="match status" value="1"/>
</dbReference>
<dbReference type="GO" id="GO:0004810">
    <property type="term" value="F:CCA tRNA nucleotidyltransferase activity"/>
    <property type="evidence" value="ECO:0007669"/>
    <property type="project" value="UniProtKB-UniRule"/>
</dbReference>
<keyword evidence="6 13" id="KW-0547">Nucleotide-binding</keyword>
<feature type="binding site" evidence="13">
    <location>
        <position position="8"/>
    </location>
    <ligand>
        <name>CTP</name>
        <dbReference type="ChEBI" id="CHEBI:37563"/>
    </ligand>
</feature>
<dbReference type="GO" id="GO:0001680">
    <property type="term" value="P:tRNA 3'-terminal CCA addition"/>
    <property type="evidence" value="ECO:0007669"/>
    <property type="project" value="UniProtKB-UniRule"/>
</dbReference>
<sequence length="406" mass="45876">MKIYLVGGAVRDALLTLPVKDKDYLVIGSTPKEMLKLGYQQVGKDFPVFLHPKTHDEYALARTERKTGVGYDGFSCDASNSVTLEEDLLRRDLTINAIAQDEHGKLHDPYNGVIDLKNKVLRHVSDAFIEDPLRVLRVARFAARFSHLGFTIAPETLTLMIQLSSSGELSELSAERIWQETEKALSYDQPQVYFETLNQCGALKALFPEVAVLFGVPQPKQWHPEIDTGIHTMMVLEQAAKLTMDKQVRFAALVHDLGKGLTPSELWPKHHGHGQKGVAVIKQLCERLRIPNQYRDLAVIVSAQHQNVHNAAELKPCTILKLFNAIDIWRKYERFEQLLFACHADSRGRTGFESIAYPQAQYLKRCYQQASMVSAKTIIEQGFAGSEIKSQIDLKRLDAIKHVKFE</sequence>
<evidence type="ECO:0000256" key="10">
    <source>
        <dbReference type="ARBA" id="ARBA00022842"/>
    </source>
</evidence>
<evidence type="ECO:0000256" key="4">
    <source>
        <dbReference type="ARBA" id="ARBA00022695"/>
    </source>
</evidence>
<feature type="binding site" evidence="13">
    <location>
        <position position="11"/>
    </location>
    <ligand>
        <name>ATP</name>
        <dbReference type="ChEBI" id="CHEBI:30616"/>
    </ligand>
</feature>
<evidence type="ECO:0000256" key="12">
    <source>
        <dbReference type="ARBA" id="ARBA00023268"/>
    </source>
</evidence>
<keyword evidence="2 13" id="KW-0808">Transferase</keyword>
<accession>A0A3A6TQA6</accession>
<dbReference type="OrthoDB" id="9805698at2"/>
<dbReference type="SUPFAM" id="SSF81301">
    <property type="entry name" value="Nucleotidyltransferase"/>
    <property type="match status" value="1"/>
</dbReference>
<keyword evidence="11 13" id="KW-0694">RNA-binding</keyword>
<dbReference type="EMBL" id="QYYH01000050">
    <property type="protein sequence ID" value="RJY16327.1"/>
    <property type="molecule type" value="Genomic_DNA"/>
</dbReference>
<keyword evidence="16" id="KW-1185">Reference proteome</keyword>
<dbReference type="Proteomes" id="UP000273022">
    <property type="component" value="Unassembled WGS sequence"/>
</dbReference>
<comment type="domain">
    <text evidence="13">Comprises two domains: an N-terminal domain containing the nucleotidyltransferase activity and a C-terminal HD domain associated with both phosphodiesterase and phosphatase activities.</text>
</comment>
<evidence type="ECO:0000256" key="13">
    <source>
        <dbReference type="HAMAP-Rule" id="MF_01261"/>
    </source>
</evidence>
<dbReference type="InterPro" id="IPR006674">
    <property type="entry name" value="HD_domain"/>
</dbReference>
<dbReference type="InterPro" id="IPR012006">
    <property type="entry name" value="CCA_bact"/>
</dbReference>
<dbReference type="PROSITE" id="PS51831">
    <property type="entry name" value="HD"/>
    <property type="match status" value="1"/>
</dbReference>
<dbReference type="GO" id="GO:0000049">
    <property type="term" value="F:tRNA binding"/>
    <property type="evidence" value="ECO:0007669"/>
    <property type="project" value="UniProtKB-UniRule"/>
</dbReference>
<keyword evidence="12 13" id="KW-0511">Multifunctional enzyme</keyword>
<keyword evidence="5 13" id="KW-0479">Metal-binding</keyword>
<dbReference type="PANTHER" id="PTHR47545">
    <property type="entry name" value="MULTIFUNCTIONAL CCA PROTEIN"/>
    <property type="match status" value="1"/>
</dbReference>
<protein>
    <recommendedName>
        <fullName evidence="13">Multifunctional CCA protein</fullName>
    </recommendedName>
    <domain>
        <recommendedName>
            <fullName evidence="13">CCA-adding enzyme</fullName>
            <ecNumber evidence="13">2.7.7.72</ecNumber>
        </recommendedName>
        <alternativeName>
            <fullName evidence="13">CCA tRNA nucleotidyltransferase</fullName>
        </alternativeName>
        <alternativeName>
            <fullName evidence="13">tRNA CCA-pyrophosphorylase</fullName>
        </alternativeName>
        <alternativeName>
            <fullName evidence="13">tRNA adenylyl-/cytidylyl-transferase</fullName>
        </alternativeName>
        <alternativeName>
            <fullName evidence="13">tRNA nucleotidyltransferase</fullName>
        </alternativeName>
        <alternativeName>
            <fullName evidence="13">tRNA-NT</fullName>
        </alternativeName>
    </domain>
    <domain>
        <recommendedName>
            <fullName evidence="13">2'-nucleotidase</fullName>
            <ecNumber evidence="13">3.1.3.-</ecNumber>
        </recommendedName>
    </domain>
    <domain>
        <recommendedName>
            <fullName evidence="13">2',3'-cyclic phosphodiesterase</fullName>
            <ecNumber evidence="13">3.1.4.-</ecNumber>
        </recommendedName>
    </domain>
    <domain>
        <recommendedName>
            <fullName evidence="13">Phosphatase</fullName>
        </recommendedName>
    </domain>
</protein>
<comment type="catalytic activity">
    <reaction evidence="13">
        <text>a tRNA precursor + 2 CTP + ATP = a tRNA with a 3' CCA end + 3 diphosphate</text>
        <dbReference type="Rhea" id="RHEA:14433"/>
        <dbReference type="Rhea" id="RHEA-COMP:10465"/>
        <dbReference type="Rhea" id="RHEA-COMP:10468"/>
        <dbReference type="ChEBI" id="CHEBI:30616"/>
        <dbReference type="ChEBI" id="CHEBI:33019"/>
        <dbReference type="ChEBI" id="CHEBI:37563"/>
        <dbReference type="ChEBI" id="CHEBI:74896"/>
        <dbReference type="ChEBI" id="CHEBI:83071"/>
        <dbReference type="EC" id="2.7.7.72"/>
    </reaction>
</comment>
<keyword evidence="1 13" id="KW-0533">Nickel</keyword>
<evidence type="ECO:0000256" key="11">
    <source>
        <dbReference type="ARBA" id="ARBA00022884"/>
    </source>
</evidence>
<comment type="cofactor">
    <cofactor evidence="13">
        <name>Mg(2+)</name>
        <dbReference type="ChEBI" id="CHEBI:18420"/>
    </cofactor>
    <text evidence="13">Magnesium is required for nucleotidyltransferase activity.</text>
</comment>
<dbReference type="Pfam" id="PF01966">
    <property type="entry name" value="HD"/>
    <property type="match status" value="1"/>
</dbReference>
<dbReference type="AlphaFoldDB" id="A0A3A6TQA6"/>
<dbReference type="GO" id="GO:0005524">
    <property type="term" value="F:ATP binding"/>
    <property type="evidence" value="ECO:0007669"/>
    <property type="project" value="UniProtKB-UniRule"/>
</dbReference>
<dbReference type="InterPro" id="IPR002646">
    <property type="entry name" value="PolA_pol_head_dom"/>
</dbReference>
<comment type="subunit">
    <text evidence="13">Monomer. Can also form homodimers and oligomers.</text>
</comment>
<dbReference type="InterPro" id="IPR003607">
    <property type="entry name" value="HD/PDEase_dom"/>
</dbReference>
<name>A0A3A6TQA6_9GAMM</name>
<feature type="binding site" evidence="13">
    <location>
        <position position="137"/>
    </location>
    <ligand>
        <name>ATP</name>
        <dbReference type="ChEBI" id="CHEBI:30616"/>
    </ligand>
</feature>
<dbReference type="InterPro" id="IPR043519">
    <property type="entry name" value="NT_sf"/>
</dbReference>
<feature type="binding site" evidence="13">
    <location>
        <position position="137"/>
    </location>
    <ligand>
        <name>CTP</name>
        <dbReference type="ChEBI" id="CHEBI:37563"/>
    </ligand>
</feature>
<dbReference type="InterPro" id="IPR032828">
    <property type="entry name" value="PolyA_RNA-bd"/>
</dbReference>
<dbReference type="EC" id="3.1.3.-" evidence="13"/>
<comment type="caution">
    <text evidence="15">The sequence shown here is derived from an EMBL/GenBank/DDBJ whole genome shotgun (WGS) entry which is preliminary data.</text>
</comment>
<feature type="binding site" evidence="13">
    <location>
        <position position="11"/>
    </location>
    <ligand>
        <name>CTP</name>
        <dbReference type="ChEBI" id="CHEBI:37563"/>
    </ligand>
</feature>
<keyword evidence="3 13" id="KW-0819">tRNA processing</keyword>
<dbReference type="PANTHER" id="PTHR47545:SF1">
    <property type="entry name" value="MULTIFUNCTIONAL CCA PROTEIN"/>
    <property type="match status" value="1"/>
</dbReference>
<evidence type="ECO:0000256" key="8">
    <source>
        <dbReference type="ARBA" id="ARBA00022801"/>
    </source>
</evidence>
<dbReference type="Pfam" id="PF01743">
    <property type="entry name" value="PolyA_pol"/>
    <property type="match status" value="1"/>
</dbReference>
<evidence type="ECO:0000256" key="1">
    <source>
        <dbReference type="ARBA" id="ARBA00022596"/>
    </source>
</evidence>
<organism evidence="15 16">
    <name type="scientific">Parashewanella spongiae</name>
    <dbReference type="NCBI Taxonomy" id="342950"/>
    <lineage>
        <taxon>Bacteria</taxon>
        <taxon>Pseudomonadati</taxon>
        <taxon>Pseudomonadota</taxon>
        <taxon>Gammaproteobacteria</taxon>
        <taxon>Alteromonadales</taxon>
        <taxon>Shewanellaceae</taxon>
        <taxon>Parashewanella</taxon>
    </lineage>
</organism>
<dbReference type="GO" id="GO:0004112">
    <property type="term" value="F:cyclic-nucleotide phosphodiesterase activity"/>
    <property type="evidence" value="ECO:0007669"/>
    <property type="project" value="UniProtKB-UniRule"/>
</dbReference>
<dbReference type="FunFam" id="1.10.3090.10:FF:000001">
    <property type="entry name" value="Multifunctional CCA protein"/>
    <property type="match status" value="1"/>
</dbReference>
<dbReference type="SUPFAM" id="SSF81891">
    <property type="entry name" value="Poly A polymerase C-terminal region-like"/>
    <property type="match status" value="1"/>
</dbReference>
<dbReference type="EC" id="2.7.7.72" evidence="13"/>
<dbReference type="NCBIfam" id="NF008137">
    <property type="entry name" value="PRK10885.1"/>
    <property type="match status" value="1"/>
</dbReference>
<dbReference type="GO" id="GO:0016791">
    <property type="term" value="F:phosphatase activity"/>
    <property type="evidence" value="ECO:0007669"/>
    <property type="project" value="UniProtKB-UniRule"/>
</dbReference>
<feature type="binding site" evidence="13">
    <location>
        <position position="23"/>
    </location>
    <ligand>
        <name>Mg(2+)</name>
        <dbReference type="ChEBI" id="CHEBI:18420"/>
    </ligand>
</feature>
<feature type="binding site" evidence="13">
    <location>
        <position position="140"/>
    </location>
    <ligand>
        <name>ATP</name>
        <dbReference type="ChEBI" id="CHEBI:30616"/>
    </ligand>
</feature>
<dbReference type="InterPro" id="IPR050124">
    <property type="entry name" value="tRNA_CCA-adding_enzyme"/>
</dbReference>
<dbReference type="Gene3D" id="3.30.460.10">
    <property type="entry name" value="Beta Polymerase, domain 2"/>
    <property type="match status" value="1"/>
</dbReference>
<keyword evidence="4 13" id="KW-0548">Nucleotidyltransferase</keyword>
<evidence type="ECO:0000256" key="3">
    <source>
        <dbReference type="ARBA" id="ARBA00022694"/>
    </source>
</evidence>
<dbReference type="GO" id="GO:0160016">
    <property type="term" value="F:CCACCA tRNA nucleotidyltransferase activity"/>
    <property type="evidence" value="ECO:0007669"/>
    <property type="project" value="RHEA"/>
</dbReference>
<feature type="binding site" evidence="13">
    <location>
        <position position="8"/>
    </location>
    <ligand>
        <name>ATP</name>
        <dbReference type="ChEBI" id="CHEBI:30616"/>
    </ligand>
</feature>
<keyword evidence="7 13" id="KW-0692">RNA repair</keyword>
<keyword evidence="8 13" id="KW-0378">Hydrolase</keyword>
<dbReference type="CDD" id="cd00077">
    <property type="entry name" value="HDc"/>
    <property type="match status" value="1"/>
</dbReference>
<feature type="binding site" evidence="13">
    <location>
        <position position="140"/>
    </location>
    <ligand>
        <name>CTP</name>
        <dbReference type="ChEBI" id="CHEBI:37563"/>
    </ligand>
</feature>
<evidence type="ECO:0000259" key="14">
    <source>
        <dbReference type="PROSITE" id="PS51831"/>
    </source>
</evidence>
<evidence type="ECO:0000256" key="6">
    <source>
        <dbReference type="ARBA" id="ARBA00022741"/>
    </source>
</evidence>
<keyword evidence="9 13" id="KW-0067">ATP-binding</keyword>
<feature type="binding site" evidence="13">
    <location>
        <position position="91"/>
    </location>
    <ligand>
        <name>CTP</name>
        <dbReference type="ChEBI" id="CHEBI:37563"/>
    </ligand>
</feature>
<evidence type="ECO:0000256" key="7">
    <source>
        <dbReference type="ARBA" id="ARBA00022800"/>
    </source>
</evidence>
<comment type="catalytic activity">
    <reaction evidence="13">
        <text>a tRNA with a 3' CCA end + 2 CTP + ATP = a tRNA with a 3' CCACCA end + 3 diphosphate</text>
        <dbReference type="Rhea" id="RHEA:76235"/>
        <dbReference type="Rhea" id="RHEA-COMP:10468"/>
        <dbReference type="Rhea" id="RHEA-COMP:18655"/>
        <dbReference type="ChEBI" id="CHEBI:30616"/>
        <dbReference type="ChEBI" id="CHEBI:33019"/>
        <dbReference type="ChEBI" id="CHEBI:37563"/>
        <dbReference type="ChEBI" id="CHEBI:83071"/>
        <dbReference type="ChEBI" id="CHEBI:195187"/>
    </reaction>
</comment>
<feature type="binding site" evidence="13">
    <location>
        <position position="91"/>
    </location>
    <ligand>
        <name>ATP</name>
        <dbReference type="ChEBI" id="CHEBI:30616"/>
    </ligand>
</feature>
<evidence type="ECO:0000313" key="16">
    <source>
        <dbReference type="Proteomes" id="UP000273022"/>
    </source>
</evidence>
<comment type="similarity">
    <text evidence="13">Belongs to the tRNA nucleotidyltransferase/poly(A) polymerase family. Bacterial CCA-adding enzyme type 1 subfamily.</text>
</comment>
<evidence type="ECO:0000256" key="5">
    <source>
        <dbReference type="ARBA" id="ARBA00022723"/>
    </source>
</evidence>
<comment type="miscellaneous">
    <text evidence="13">A single active site specifically recognizes both ATP and CTP and is responsible for their addition.</text>
</comment>
<gene>
    <name evidence="13" type="primary">cca</name>
    <name evidence="15" type="ORF">D5R81_09560</name>
</gene>
<dbReference type="Pfam" id="PF12627">
    <property type="entry name" value="PolyA_pol_RNAbd"/>
    <property type="match status" value="1"/>
</dbReference>
<dbReference type="PIRSF" id="PIRSF000813">
    <property type="entry name" value="CCA_bact"/>
    <property type="match status" value="1"/>
</dbReference>
<comment type="cofactor">
    <cofactor evidence="13">
        <name>Ni(2+)</name>
        <dbReference type="ChEBI" id="CHEBI:49786"/>
    </cofactor>
    <text evidence="13">Nickel for phosphatase activity.</text>
</comment>
<evidence type="ECO:0000313" key="15">
    <source>
        <dbReference type="EMBL" id="RJY16327.1"/>
    </source>
</evidence>
<keyword evidence="10 13" id="KW-0460">Magnesium</keyword>
<reference evidence="15 16" key="1">
    <citation type="submission" date="2018-09" db="EMBL/GenBank/DDBJ databases">
        <title>Phylogeny of the Shewanellaceae, and recommendation for two new genera, Pseudoshewanella and Parashewanella.</title>
        <authorList>
            <person name="Wang G."/>
        </authorList>
    </citation>
    <scope>NUCLEOTIDE SEQUENCE [LARGE SCALE GENOMIC DNA]</scope>
    <source>
        <strain evidence="15 16">KCTC 22492</strain>
    </source>
</reference>
<feature type="domain" description="HD" evidence="14">
    <location>
        <begin position="228"/>
        <end position="329"/>
    </location>
</feature>
<dbReference type="HAMAP" id="MF_01262">
    <property type="entry name" value="CCA_bact_type2"/>
    <property type="match status" value="1"/>
</dbReference>
<evidence type="ECO:0000256" key="9">
    <source>
        <dbReference type="ARBA" id="ARBA00022840"/>
    </source>
</evidence>
<dbReference type="RefSeq" id="WP_121853418.1">
    <property type="nucleotide sequence ID" value="NZ_CP037952.1"/>
</dbReference>
<dbReference type="GO" id="GO:0000287">
    <property type="term" value="F:magnesium ion binding"/>
    <property type="evidence" value="ECO:0007669"/>
    <property type="project" value="UniProtKB-UniRule"/>
</dbReference>
<comment type="function">
    <text evidence="13">Catalyzes the addition and repair of the essential 3'-terminal CCA sequence in tRNAs without using a nucleic acid template. Adds these three nucleotides in the order of C, C, and A to the tRNA nucleotide-73, using CTP and ATP as substrates and producing inorganic pyrophosphate. tRNA 3'-terminal CCA addition is required both for tRNA processing and repair. Also involved in tRNA surveillance by mediating tandem CCA addition to generate a CCACCA at the 3' terminus of unstable tRNAs. While stable tRNAs receive only 3'-terminal CCA, unstable tRNAs are marked with CCACCA and rapidly degraded.</text>
</comment>
<dbReference type="HAMAP" id="MF_01261">
    <property type="entry name" value="CCA_bact_type1"/>
    <property type="match status" value="1"/>
</dbReference>
<proteinExistence type="inferred from homology"/>
<dbReference type="EC" id="3.1.4.-" evidence="13"/>
<feature type="binding site" evidence="13">
    <location>
        <position position="21"/>
    </location>
    <ligand>
        <name>Mg(2+)</name>
        <dbReference type="ChEBI" id="CHEBI:18420"/>
    </ligand>
</feature>
<dbReference type="CDD" id="cd05398">
    <property type="entry name" value="NT_ClassII-CCAase"/>
    <property type="match status" value="1"/>
</dbReference>
<evidence type="ECO:0000256" key="2">
    <source>
        <dbReference type="ARBA" id="ARBA00022679"/>
    </source>
</evidence>